<comment type="caution">
    <text evidence="7">The sequence shown here is derived from an EMBL/GenBank/DDBJ whole genome shotgun (WGS) entry which is preliminary data.</text>
</comment>
<keyword evidence="1" id="KW-0805">Transcription regulation</keyword>
<dbReference type="Proteomes" id="UP000249135">
    <property type="component" value="Unassembled WGS sequence"/>
</dbReference>
<evidence type="ECO:0000256" key="3">
    <source>
        <dbReference type="ARBA" id="ARBA00023163"/>
    </source>
</evidence>
<dbReference type="Gene3D" id="1.10.357.10">
    <property type="entry name" value="Tetracycline Repressor, domain 2"/>
    <property type="match status" value="1"/>
</dbReference>
<reference evidence="7 8" key="1">
    <citation type="submission" date="2017-08" db="EMBL/GenBank/DDBJ databases">
        <title>Infants hospitalized years apart are colonized by the same room-sourced microbial strains.</title>
        <authorList>
            <person name="Brooks B."/>
            <person name="Olm M.R."/>
            <person name="Firek B.A."/>
            <person name="Baker R."/>
            <person name="Thomas B.C."/>
            <person name="Morowitz M.J."/>
            <person name="Banfield J.F."/>
        </authorList>
    </citation>
    <scope>NUCLEOTIDE SEQUENCE [LARGE SCALE GENOMIC DNA]</scope>
    <source>
        <strain evidence="7">S2_005_003_R2_41</strain>
    </source>
</reference>
<dbReference type="AlphaFoldDB" id="A0A2W5PIX3"/>
<evidence type="ECO:0000313" key="8">
    <source>
        <dbReference type="Proteomes" id="UP000249135"/>
    </source>
</evidence>
<dbReference type="SUPFAM" id="SSF46689">
    <property type="entry name" value="Homeodomain-like"/>
    <property type="match status" value="1"/>
</dbReference>
<dbReference type="InterPro" id="IPR001647">
    <property type="entry name" value="HTH_TetR"/>
</dbReference>
<dbReference type="PANTHER" id="PTHR30055:SF234">
    <property type="entry name" value="HTH-TYPE TRANSCRIPTIONAL REGULATOR BETI"/>
    <property type="match status" value="1"/>
</dbReference>
<dbReference type="PANTHER" id="PTHR30055">
    <property type="entry name" value="HTH-TYPE TRANSCRIPTIONAL REGULATOR RUTR"/>
    <property type="match status" value="1"/>
</dbReference>
<proteinExistence type="predicted"/>
<feature type="region of interest" description="Disordered" evidence="5">
    <location>
        <begin position="1"/>
        <end position="20"/>
    </location>
</feature>
<dbReference type="InterPro" id="IPR050109">
    <property type="entry name" value="HTH-type_TetR-like_transc_reg"/>
</dbReference>
<sequence>MPPKKTPRPAARRSPRQQRAHDTVSIILEAAQQILRQHGLAGFNTNRIAERAGVGIGSLYGYFPNKQSILLALARRLLAADGQAFLAALDDVHAAPADPVRRLVRVLLERHRHEPQVRQVLLGAYMGAGLAGDDARQVGLLADAVAAHPQGPLATQPLGPVQFFVVTRAVLGVARALTEAPGEPPLPAQLLEDEAVRLVKAYLLAVSSTGAETTPAASSRNNVSSSARMPSVP</sequence>
<dbReference type="EMBL" id="QFPP01000561">
    <property type="protein sequence ID" value="PZQ64129.1"/>
    <property type="molecule type" value="Genomic_DNA"/>
</dbReference>
<dbReference type="Pfam" id="PF00440">
    <property type="entry name" value="TetR_N"/>
    <property type="match status" value="1"/>
</dbReference>
<feature type="region of interest" description="Disordered" evidence="5">
    <location>
        <begin position="213"/>
        <end position="233"/>
    </location>
</feature>
<organism evidence="7 8">
    <name type="scientific">Variovorax paradoxus</name>
    <dbReference type="NCBI Taxonomy" id="34073"/>
    <lineage>
        <taxon>Bacteria</taxon>
        <taxon>Pseudomonadati</taxon>
        <taxon>Pseudomonadota</taxon>
        <taxon>Betaproteobacteria</taxon>
        <taxon>Burkholderiales</taxon>
        <taxon>Comamonadaceae</taxon>
        <taxon>Variovorax</taxon>
    </lineage>
</organism>
<protein>
    <submittedName>
        <fullName evidence="7">TetR/AcrR family transcriptional regulator</fullName>
    </submittedName>
</protein>
<evidence type="ECO:0000256" key="4">
    <source>
        <dbReference type="PROSITE-ProRule" id="PRU00335"/>
    </source>
</evidence>
<keyword evidence="3" id="KW-0804">Transcription</keyword>
<feature type="compositionally biased region" description="Basic residues" evidence="5">
    <location>
        <begin position="1"/>
        <end position="18"/>
    </location>
</feature>
<evidence type="ECO:0000256" key="2">
    <source>
        <dbReference type="ARBA" id="ARBA00023125"/>
    </source>
</evidence>
<accession>A0A2W5PIX3</accession>
<keyword evidence="2 4" id="KW-0238">DNA-binding</keyword>
<dbReference type="GO" id="GO:0000976">
    <property type="term" value="F:transcription cis-regulatory region binding"/>
    <property type="evidence" value="ECO:0007669"/>
    <property type="project" value="TreeGrafter"/>
</dbReference>
<dbReference type="InterPro" id="IPR009057">
    <property type="entry name" value="Homeodomain-like_sf"/>
</dbReference>
<evidence type="ECO:0000256" key="1">
    <source>
        <dbReference type="ARBA" id="ARBA00023015"/>
    </source>
</evidence>
<name>A0A2W5PIX3_VARPD</name>
<feature type="DNA-binding region" description="H-T-H motif" evidence="4">
    <location>
        <begin position="44"/>
        <end position="63"/>
    </location>
</feature>
<feature type="compositionally biased region" description="Low complexity" evidence="5">
    <location>
        <begin position="216"/>
        <end position="233"/>
    </location>
</feature>
<gene>
    <name evidence="7" type="ORF">DI563_27025</name>
</gene>
<dbReference type="PROSITE" id="PS50977">
    <property type="entry name" value="HTH_TETR_2"/>
    <property type="match status" value="1"/>
</dbReference>
<dbReference type="GO" id="GO:0003700">
    <property type="term" value="F:DNA-binding transcription factor activity"/>
    <property type="evidence" value="ECO:0007669"/>
    <property type="project" value="TreeGrafter"/>
</dbReference>
<evidence type="ECO:0000256" key="5">
    <source>
        <dbReference type="SAM" id="MobiDB-lite"/>
    </source>
</evidence>
<dbReference type="PRINTS" id="PR00455">
    <property type="entry name" value="HTHTETR"/>
</dbReference>
<evidence type="ECO:0000313" key="7">
    <source>
        <dbReference type="EMBL" id="PZQ64129.1"/>
    </source>
</evidence>
<evidence type="ECO:0000259" key="6">
    <source>
        <dbReference type="PROSITE" id="PS50977"/>
    </source>
</evidence>
<feature type="domain" description="HTH tetR-type" evidence="6">
    <location>
        <begin position="21"/>
        <end position="81"/>
    </location>
</feature>